<dbReference type="Proteomes" id="UP000235371">
    <property type="component" value="Unassembled WGS sequence"/>
</dbReference>
<dbReference type="Gene3D" id="1.25.40.20">
    <property type="entry name" value="Ankyrin repeat-containing domain"/>
    <property type="match status" value="1"/>
</dbReference>
<dbReference type="PANTHER" id="PTHR24126:SF14">
    <property type="entry name" value="ANK_REP_REGION DOMAIN-CONTAINING PROTEIN"/>
    <property type="match status" value="1"/>
</dbReference>
<dbReference type="RefSeq" id="XP_024736787.1">
    <property type="nucleotide sequence ID" value="XM_024880242.1"/>
</dbReference>
<evidence type="ECO:0000256" key="3">
    <source>
        <dbReference type="PROSITE-ProRule" id="PRU00023"/>
    </source>
</evidence>
<sequence>MADSSNLSTNTPTNEPTNVQAPVMPSAQATAEPTISALAGSNGTPSAKGIENVRKRAESICRDGEYGNILQLATSRGLVSTVELLLKYGADPNIQDTSDRRALHIASWFDFPEIVDLLLSHGAEINAKDE</sequence>
<dbReference type="PROSITE" id="PS50088">
    <property type="entry name" value="ANK_REPEAT"/>
    <property type="match status" value="2"/>
</dbReference>
<feature type="repeat" description="ANK" evidence="3">
    <location>
        <begin position="98"/>
        <end position="130"/>
    </location>
</feature>
<dbReference type="InterPro" id="IPR036770">
    <property type="entry name" value="Ankyrin_rpt-contain_sf"/>
</dbReference>
<dbReference type="InParanoid" id="A0A2J6TA65"/>
<feature type="compositionally biased region" description="Polar residues" evidence="4">
    <location>
        <begin position="1"/>
        <end position="20"/>
    </location>
</feature>
<keyword evidence="6" id="KW-1185">Reference proteome</keyword>
<dbReference type="OrthoDB" id="194358at2759"/>
<evidence type="ECO:0000256" key="4">
    <source>
        <dbReference type="SAM" id="MobiDB-lite"/>
    </source>
</evidence>
<dbReference type="STRING" id="1095630.A0A2J6TA65"/>
<dbReference type="Pfam" id="PF12796">
    <property type="entry name" value="Ank_2"/>
    <property type="match status" value="1"/>
</dbReference>
<reference evidence="5 6" key="1">
    <citation type="submission" date="2016-04" db="EMBL/GenBank/DDBJ databases">
        <title>A degradative enzymes factory behind the ericoid mycorrhizal symbiosis.</title>
        <authorList>
            <consortium name="DOE Joint Genome Institute"/>
            <person name="Martino E."/>
            <person name="Morin E."/>
            <person name="Grelet G."/>
            <person name="Kuo A."/>
            <person name="Kohler A."/>
            <person name="Daghino S."/>
            <person name="Barry K."/>
            <person name="Choi C."/>
            <person name="Cichocki N."/>
            <person name="Clum A."/>
            <person name="Copeland A."/>
            <person name="Hainaut M."/>
            <person name="Haridas S."/>
            <person name="Labutti K."/>
            <person name="Lindquist E."/>
            <person name="Lipzen A."/>
            <person name="Khouja H.-R."/>
            <person name="Murat C."/>
            <person name="Ohm R."/>
            <person name="Olson A."/>
            <person name="Spatafora J."/>
            <person name="Veneault-Fourrey C."/>
            <person name="Henrissat B."/>
            <person name="Grigoriev I."/>
            <person name="Martin F."/>
            <person name="Perotto S."/>
        </authorList>
    </citation>
    <scope>NUCLEOTIDE SEQUENCE [LARGE SCALE GENOMIC DNA]</scope>
    <source>
        <strain evidence="5 6">E</strain>
    </source>
</reference>
<dbReference type="InterPro" id="IPR002110">
    <property type="entry name" value="Ankyrin_rpt"/>
</dbReference>
<dbReference type="GeneID" id="36588319"/>
<evidence type="ECO:0000256" key="2">
    <source>
        <dbReference type="ARBA" id="ARBA00023043"/>
    </source>
</evidence>
<evidence type="ECO:0000256" key="1">
    <source>
        <dbReference type="ARBA" id="ARBA00022737"/>
    </source>
</evidence>
<organism evidence="5 6">
    <name type="scientific">Hyaloscypha bicolor E</name>
    <dbReference type="NCBI Taxonomy" id="1095630"/>
    <lineage>
        <taxon>Eukaryota</taxon>
        <taxon>Fungi</taxon>
        <taxon>Dikarya</taxon>
        <taxon>Ascomycota</taxon>
        <taxon>Pezizomycotina</taxon>
        <taxon>Leotiomycetes</taxon>
        <taxon>Helotiales</taxon>
        <taxon>Hyaloscyphaceae</taxon>
        <taxon>Hyaloscypha</taxon>
        <taxon>Hyaloscypha bicolor</taxon>
    </lineage>
</organism>
<protein>
    <submittedName>
        <fullName evidence="5">Uncharacterized protein</fullName>
    </submittedName>
</protein>
<dbReference type="SMART" id="SM00248">
    <property type="entry name" value="ANK"/>
    <property type="match status" value="2"/>
</dbReference>
<dbReference type="SUPFAM" id="SSF48403">
    <property type="entry name" value="Ankyrin repeat"/>
    <property type="match status" value="1"/>
</dbReference>
<feature type="region of interest" description="Disordered" evidence="4">
    <location>
        <begin position="1"/>
        <end position="31"/>
    </location>
</feature>
<name>A0A2J6TA65_9HELO</name>
<evidence type="ECO:0000313" key="6">
    <source>
        <dbReference type="Proteomes" id="UP000235371"/>
    </source>
</evidence>
<dbReference type="PROSITE" id="PS50297">
    <property type="entry name" value="ANK_REP_REGION"/>
    <property type="match status" value="2"/>
</dbReference>
<keyword evidence="1" id="KW-0677">Repeat</keyword>
<accession>A0A2J6TA65</accession>
<dbReference type="AlphaFoldDB" id="A0A2J6TA65"/>
<evidence type="ECO:0000313" key="5">
    <source>
        <dbReference type="EMBL" id="PMD59883.1"/>
    </source>
</evidence>
<feature type="repeat" description="ANK" evidence="3">
    <location>
        <begin position="65"/>
        <end position="97"/>
    </location>
</feature>
<keyword evidence="2 3" id="KW-0040">ANK repeat</keyword>
<gene>
    <name evidence="5" type="ORF">K444DRAFT_612949</name>
</gene>
<proteinExistence type="predicted"/>
<dbReference type="PANTHER" id="PTHR24126">
    <property type="entry name" value="ANKYRIN REPEAT, PH AND SEC7 DOMAIN CONTAINING PROTEIN SECG-RELATED"/>
    <property type="match status" value="1"/>
</dbReference>
<dbReference type="EMBL" id="KZ613803">
    <property type="protein sequence ID" value="PMD59883.1"/>
    <property type="molecule type" value="Genomic_DNA"/>
</dbReference>